<dbReference type="PANTHER" id="PTHR43201:SF5">
    <property type="entry name" value="MEDIUM-CHAIN ACYL-COA LIGASE ACSF2, MITOCHONDRIAL"/>
    <property type="match status" value="1"/>
</dbReference>
<feature type="domain" description="AMP-dependent synthetase/ligase" evidence="3">
    <location>
        <begin position="16"/>
        <end position="363"/>
    </location>
</feature>
<evidence type="ECO:0000259" key="4">
    <source>
        <dbReference type="Pfam" id="PF13193"/>
    </source>
</evidence>
<dbReference type="EMBL" id="JBBNPS010000032">
    <property type="protein sequence ID" value="MEQ3354278.1"/>
    <property type="molecule type" value="Genomic_DNA"/>
</dbReference>
<keyword evidence="6" id="KW-1185">Reference proteome</keyword>
<dbReference type="InterPro" id="IPR020845">
    <property type="entry name" value="AMP-binding_CS"/>
</dbReference>
<dbReference type="PROSITE" id="PS00455">
    <property type="entry name" value="AMP_BINDING"/>
    <property type="match status" value="1"/>
</dbReference>
<dbReference type="Pfam" id="PF13193">
    <property type="entry name" value="AMP-binding_C"/>
    <property type="match status" value="1"/>
</dbReference>
<sequence length="503" mass="56158">MDYNKTLGYMPFLWNDMHPDRVAIIHKEKEYTYRDLHDISLSFAAYFATSGVKRGDHVLIMGKNSADWIFTFFGLQMLGAVAVPVNPSFTTSEIAQIMDIVGADTVVTNGQQDYAQHIRDLYKVNKNFHVLYGSEGHRFSHLLSLELADDPTEVACILLTSGTTGVPKGVQLTHRNLISNADTMVKVVGWDETDRFLLCVPMFHCFGLTATALTAFMCGGTAVILDNVKSFNQLAAIGRYKITVFNGVPTLFIVDMRHNNLEDYDLSSLKSGIIAGAPLTPREYEIIKSAFGFEHLIQSYGQTETSPAVTLVRPGESEAIASTSVGTPIDGVEVAIVDNNRKELPPNYPGNIFVRGINVMTGYINGKHRYTEKDWLCTGDVGYKDEEGRLYISGRTKDIIIRGGENISAIEIENVVKELDFIDQARVLSTKDEFMGEEACLHVSFLEDMDEEKAKDMIRNYIHHKLVKYKVPKYIMVHDALPANGTGKIDDKALMAFMKDHLK</sequence>
<keyword evidence="2" id="KW-0436">Ligase</keyword>
<organism evidence="5 6">
    <name type="scientific">Aedoeadaptatus acetigenes</name>
    <dbReference type="NCBI Taxonomy" id="2981723"/>
    <lineage>
        <taxon>Bacteria</taxon>
        <taxon>Bacillati</taxon>
        <taxon>Bacillota</taxon>
        <taxon>Tissierellia</taxon>
        <taxon>Tissierellales</taxon>
        <taxon>Peptoniphilaceae</taxon>
        <taxon>Aedoeadaptatus</taxon>
    </lineage>
</organism>
<dbReference type="Pfam" id="PF00501">
    <property type="entry name" value="AMP-binding"/>
    <property type="match status" value="1"/>
</dbReference>
<evidence type="ECO:0000256" key="1">
    <source>
        <dbReference type="ARBA" id="ARBA00006432"/>
    </source>
</evidence>
<proteinExistence type="inferred from homology"/>
<reference evidence="5 6" key="1">
    <citation type="submission" date="2024-04" db="EMBL/GenBank/DDBJ databases">
        <title>Human intestinal bacterial collection.</title>
        <authorList>
            <person name="Pauvert C."/>
            <person name="Hitch T.C.A."/>
            <person name="Clavel T."/>
        </authorList>
    </citation>
    <scope>NUCLEOTIDE SEQUENCE [LARGE SCALE GENOMIC DNA]</scope>
    <source>
        <strain evidence="5 6">CLA-SR-H026</strain>
    </source>
</reference>
<dbReference type="InterPro" id="IPR042099">
    <property type="entry name" value="ANL_N_sf"/>
</dbReference>
<dbReference type="Gene3D" id="3.30.300.30">
    <property type="match status" value="1"/>
</dbReference>
<evidence type="ECO:0000256" key="2">
    <source>
        <dbReference type="ARBA" id="ARBA00022598"/>
    </source>
</evidence>
<dbReference type="InterPro" id="IPR000873">
    <property type="entry name" value="AMP-dep_synth/lig_dom"/>
</dbReference>
<dbReference type="PANTHER" id="PTHR43201">
    <property type="entry name" value="ACYL-COA SYNTHETASE"/>
    <property type="match status" value="1"/>
</dbReference>
<comment type="caution">
    <text evidence="5">The sequence shown here is derived from an EMBL/GenBank/DDBJ whole genome shotgun (WGS) entry which is preliminary data.</text>
</comment>
<dbReference type="SUPFAM" id="SSF56801">
    <property type="entry name" value="Acetyl-CoA synthetase-like"/>
    <property type="match status" value="1"/>
</dbReference>
<dbReference type="RefSeq" id="WP_148474510.1">
    <property type="nucleotide sequence ID" value="NZ_JAOQJD010000019.1"/>
</dbReference>
<name>A0ABV1J8N9_9FIRM</name>
<dbReference type="Proteomes" id="UP001481872">
    <property type="component" value="Unassembled WGS sequence"/>
</dbReference>
<evidence type="ECO:0000313" key="5">
    <source>
        <dbReference type="EMBL" id="MEQ3354278.1"/>
    </source>
</evidence>
<dbReference type="InterPro" id="IPR045851">
    <property type="entry name" value="AMP-bd_C_sf"/>
</dbReference>
<gene>
    <name evidence="5" type="ORF">AAA081_08235</name>
</gene>
<dbReference type="InterPro" id="IPR025110">
    <property type="entry name" value="AMP-bd_C"/>
</dbReference>
<feature type="domain" description="AMP-binding enzyme C-terminal" evidence="4">
    <location>
        <begin position="411"/>
        <end position="488"/>
    </location>
</feature>
<evidence type="ECO:0000313" key="6">
    <source>
        <dbReference type="Proteomes" id="UP001481872"/>
    </source>
</evidence>
<comment type="similarity">
    <text evidence="1">Belongs to the ATP-dependent AMP-binding enzyme family.</text>
</comment>
<accession>A0ABV1J8N9</accession>
<evidence type="ECO:0000259" key="3">
    <source>
        <dbReference type="Pfam" id="PF00501"/>
    </source>
</evidence>
<dbReference type="Gene3D" id="3.40.50.12780">
    <property type="entry name" value="N-terminal domain of ligase-like"/>
    <property type="match status" value="1"/>
</dbReference>
<protein>
    <submittedName>
        <fullName evidence="5">Class I adenylate-forming enzyme family protein</fullName>
    </submittedName>
</protein>